<proteinExistence type="predicted"/>
<dbReference type="GO" id="GO:0009252">
    <property type="term" value="P:peptidoglycan biosynthetic process"/>
    <property type="evidence" value="ECO:0007669"/>
    <property type="project" value="UniProtKB-UniRule"/>
</dbReference>
<gene>
    <name evidence="18" type="primary">murC</name>
    <name evidence="18" type="ORF">H9741_01555</name>
</gene>
<dbReference type="NCBIfam" id="TIGR01082">
    <property type="entry name" value="murC"/>
    <property type="match status" value="1"/>
</dbReference>
<keyword evidence="6" id="KW-0132">Cell division</keyword>
<dbReference type="Gene3D" id="3.90.190.20">
    <property type="entry name" value="Mur ligase, C-terminal domain"/>
    <property type="match status" value="1"/>
</dbReference>
<dbReference type="SUPFAM" id="SSF53623">
    <property type="entry name" value="MurD-like peptide ligases, catalytic domain"/>
    <property type="match status" value="1"/>
</dbReference>
<evidence type="ECO:0000256" key="8">
    <source>
        <dbReference type="ARBA" id="ARBA00022840"/>
    </source>
</evidence>
<dbReference type="GO" id="GO:0051301">
    <property type="term" value="P:cell division"/>
    <property type="evidence" value="ECO:0007669"/>
    <property type="project" value="UniProtKB-KW"/>
</dbReference>
<comment type="caution">
    <text evidence="18">The sequence shown here is derived from an EMBL/GenBank/DDBJ whole genome shotgun (WGS) entry which is preliminary data.</text>
</comment>
<evidence type="ECO:0000256" key="3">
    <source>
        <dbReference type="ARBA" id="ARBA00012211"/>
    </source>
</evidence>
<dbReference type="Pfam" id="PF01225">
    <property type="entry name" value="Mur_ligase"/>
    <property type="match status" value="1"/>
</dbReference>
<dbReference type="GO" id="GO:0071555">
    <property type="term" value="P:cell wall organization"/>
    <property type="evidence" value="ECO:0007669"/>
    <property type="project" value="UniProtKB-KW"/>
</dbReference>
<keyword evidence="4" id="KW-0963">Cytoplasm</keyword>
<protein>
    <recommendedName>
        <fullName evidence="3 14">UDP-N-acetylmuramate--L-alanine ligase</fullName>
        <ecNumber evidence="3 14">6.3.2.8</ecNumber>
    </recommendedName>
</protein>
<organism evidence="18 19">
    <name type="scientific">Candidatus Borkfalkia faecipullorum</name>
    <dbReference type="NCBI Taxonomy" id="2838510"/>
    <lineage>
        <taxon>Bacteria</taxon>
        <taxon>Bacillati</taxon>
        <taxon>Bacillota</taxon>
        <taxon>Clostridia</taxon>
        <taxon>Christensenellales</taxon>
        <taxon>Christensenellaceae</taxon>
        <taxon>Candidatus Borkfalkia</taxon>
    </lineage>
</organism>
<evidence type="ECO:0000259" key="15">
    <source>
        <dbReference type="Pfam" id="PF01225"/>
    </source>
</evidence>
<keyword evidence="10" id="KW-0573">Peptidoglycan synthesis</keyword>
<dbReference type="PANTHER" id="PTHR43445:SF3">
    <property type="entry name" value="UDP-N-ACETYLMURAMATE--L-ALANINE LIGASE"/>
    <property type="match status" value="1"/>
</dbReference>
<evidence type="ECO:0000259" key="17">
    <source>
        <dbReference type="Pfam" id="PF08245"/>
    </source>
</evidence>
<dbReference type="Pfam" id="PF08245">
    <property type="entry name" value="Mur_ligase_M"/>
    <property type="match status" value="1"/>
</dbReference>
<evidence type="ECO:0000256" key="1">
    <source>
        <dbReference type="ARBA" id="ARBA00004496"/>
    </source>
</evidence>
<keyword evidence="7" id="KW-0547">Nucleotide-binding</keyword>
<reference evidence="18" key="1">
    <citation type="journal article" date="2021" name="PeerJ">
        <title>Extensive microbial diversity within the chicken gut microbiome revealed by metagenomics and culture.</title>
        <authorList>
            <person name="Gilroy R."/>
            <person name="Ravi A."/>
            <person name="Getino M."/>
            <person name="Pursley I."/>
            <person name="Horton D.L."/>
            <person name="Alikhan N.F."/>
            <person name="Baker D."/>
            <person name="Gharbi K."/>
            <person name="Hall N."/>
            <person name="Watson M."/>
            <person name="Adriaenssens E.M."/>
            <person name="Foster-Nyarko E."/>
            <person name="Jarju S."/>
            <person name="Secka A."/>
            <person name="Antonio M."/>
            <person name="Oren A."/>
            <person name="Chaudhuri R.R."/>
            <person name="La Ragione R."/>
            <person name="Hildebrand F."/>
            <person name="Pallen M.J."/>
        </authorList>
    </citation>
    <scope>NUCLEOTIDE SEQUENCE</scope>
    <source>
        <strain evidence="18">811</strain>
    </source>
</reference>
<evidence type="ECO:0000313" key="18">
    <source>
        <dbReference type="EMBL" id="HIX07139.1"/>
    </source>
</evidence>
<dbReference type="InterPro" id="IPR000713">
    <property type="entry name" value="Mur_ligase_N"/>
</dbReference>
<dbReference type="InterPro" id="IPR036565">
    <property type="entry name" value="Mur-like_cat_sf"/>
</dbReference>
<dbReference type="InterPro" id="IPR036615">
    <property type="entry name" value="Mur_ligase_C_dom_sf"/>
</dbReference>
<evidence type="ECO:0000256" key="6">
    <source>
        <dbReference type="ARBA" id="ARBA00022618"/>
    </source>
</evidence>
<name>A0A9D1V7E5_9FIRM</name>
<dbReference type="Proteomes" id="UP000824204">
    <property type="component" value="Unassembled WGS sequence"/>
</dbReference>
<evidence type="ECO:0000256" key="10">
    <source>
        <dbReference type="ARBA" id="ARBA00022984"/>
    </source>
</evidence>
<dbReference type="InterPro" id="IPR005758">
    <property type="entry name" value="UDP-N-AcMur_Ala_ligase_MurC"/>
</dbReference>
<comment type="catalytic activity">
    <reaction evidence="13">
        <text>UDP-N-acetyl-alpha-D-muramate + L-alanine + ATP = UDP-N-acetyl-alpha-D-muramoyl-L-alanine + ADP + phosphate + H(+)</text>
        <dbReference type="Rhea" id="RHEA:23372"/>
        <dbReference type="ChEBI" id="CHEBI:15378"/>
        <dbReference type="ChEBI" id="CHEBI:30616"/>
        <dbReference type="ChEBI" id="CHEBI:43474"/>
        <dbReference type="ChEBI" id="CHEBI:57972"/>
        <dbReference type="ChEBI" id="CHEBI:70757"/>
        <dbReference type="ChEBI" id="CHEBI:83898"/>
        <dbReference type="ChEBI" id="CHEBI:456216"/>
        <dbReference type="EC" id="6.3.2.8"/>
    </reaction>
</comment>
<comment type="pathway">
    <text evidence="2">Cell wall biogenesis; peptidoglycan biosynthesis.</text>
</comment>
<dbReference type="GO" id="GO:0005524">
    <property type="term" value="F:ATP binding"/>
    <property type="evidence" value="ECO:0007669"/>
    <property type="project" value="UniProtKB-KW"/>
</dbReference>
<dbReference type="GO" id="GO:0008763">
    <property type="term" value="F:UDP-N-acetylmuramate-L-alanine ligase activity"/>
    <property type="evidence" value="ECO:0007669"/>
    <property type="project" value="UniProtKB-UniRule"/>
</dbReference>
<reference evidence="18" key="2">
    <citation type="submission" date="2021-04" db="EMBL/GenBank/DDBJ databases">
        <authorList>
            <person name="Gilroy R."/>
        </authorList>
    </citation>
    <scope>NUCLEOTIDE SEQUENCE</scope>
    <source>
        <strain evidence="18">811</strain>
    </source>
</reference>
<evidence type="ECO:0000256" key="2">
    <source>
        <dbReference type="ARBA" id="ARBA00004752"/>
    </source>
</evidence>
<evidence type="ECO:0000256" key="5">
    <source>
        <dbReference type="ARBA" id="ARBA00022598"/>
    </source>
</evidence>
<dbReference type="SUPFAM" id="SSF51984">
    <property type="entry name" value="MurCD N-terminal domain"/>
    <property type="match status" value="1"/>
</dbReference>
<evidence type="ECO:0000256" key="7">
    <source>
        <dbReference type="ARBA" id="ARBA00022741"/>
    </source>
</evidence>
<dbReference type="EC" id="6.3.2.8" evidence="3 14"/>
<keyword evidence="8" id="KW-0067">ATP-binding</keyword>
<sequence>MIGIGGISMSGLAHFLVSLGFTVSGSDLVANAQTARLEREGVRVMIGHSGANVGDAQKVVVNSAIPQDNPELAEARRRRIPVYGRAELLSLVAGCFAHTAGIAGCHGKTTATAMCAHVLDHCTGSCSAHIGGEDLGFGNFYLGGENYFVTEACEYKGNFLHLHPEIAVILNTDADHLDCYGDEQRLAEAYRAYARNAREVIACGEDKIARELDCLTFGLSDQCDVSAGNIRSAGGKYSFIPIVRGESFERIRLNVYGKHNIYNALAALSVAYRFGFPVPIAAQGLAKFCGIRRRFELLGTRGGAQYIADYAHHPREILSALQTAKEVCSGRLFVVFQPHTYSRTKLLFDDFVRVLSKPENLVVYKTYAAREFFDEEGSAATLAQALPNSLYIDDLHQLQLYLDCSVRSGDTVLFLGAGDIYFIAQRILSM</sequence>
<evidence type="ECO:0000256" key="4">
    <source>
        <dbReference type="ARBA" id="ARBA00022490"/>
    </source>
</evidence>
<dbReference type="Gene3D" id="3.40.1190.10">
    <property type="entry name" value="Mur-like, catalytic domain"/>
    <property type="match status" value="1"/>
</dbReference>
<accession>A0A9D1V7E5</accession>
<dbReference type="GO" id="GO:0008360">
    <property type="term" value="P:regulation of cell shape"/>
    <property type="evidence" value="ECO:0007669"/>
    <property type="project" value="UniProtKB-KW"/>
</dbReference>
<feature type="domain" description="Mur ligase N-terminal catalytic" evidence="15">
    <location>
        <begin position="1"/>
        <end position="93"/>
    </location>
</feature>
<evidence type="ECO:0000256" key="13">
    <source>
        <dbReference type="ARBA" id="ARBA00047833"/>
    </source>
</evidence>
<dbReference type="PANTHER" id="PTHR43445">
    <property type="entry name" value="UDP-N-ACETYLMURAMATE--L-ALANINE LIGASE-RELATED"/>
    <property type="match status" value="1"/>
</dbReference>
<evidence type="ECO:0000256" key="11">
    <source>
        <dbReference type="ARBA" id="ARBA00023306"/>
    </source>
</evidence>
<dbReference type="AlphaFoldDB" id="A0A9D1V7E5"/>
<feature type="domain" description="Mur ligase central" evidence="17">
    <location>
        <begin position="102"/>
        <end position="271"/>
    </location>
</feature>
<evidence type="ECO:0000256" key="14">
    <source>
        <dbReference type="NCBIfam" id="TIGR01082"/>
    </source>
</evidence>
<dbReference type="GO" id="GO:0005737">
    <property type="term" value="C:cytoplasm"/>
    <property type="evidence" value="ECO:0007669"/>
    <property type="project" value="UniProtKB-SubCell"/>
</dbReference>
<evidence type="ECO:0000313" key="19">
    <source>
        <dbReference type="Proteomes" id="UP000824204"/>
    </source>
</evidence>
<comment type="subcellular location">
    <subcellularLocation>
        <location evidence="1">Cytoplasm</location>
    </subcellularLocation>
</comment>
<dbReference type="InterPro" id="IPR013221">
    <property type="entry name" value="Mur_ligase_cen"/>
</dbReference>
<feature type="domain" description="Mur ligase C-terminal" evidence="16">
    <location>
        <begin position="293"/>
        <end position="418"/>
    </location>
</feature>
<dbReference type="SUPFAM" id="SSF53244">
    <property type="entry name" value="MurD-like peptide ligases, peptide-binding domain"/>
    <property type="match status" value="1"/>
</dbReference>
<evidence type="ECO:0000256" key="9">
    <source>
        <dbReference type="ARBA" id="ARBA00022960"/>
    </source>
</evidence>
<keyword evidence="9" id="KW-0133">Cell shape</keyword>
<dbReference type="Pfam" id="PF02875">
    <property type="entry name" value="Mur_ligase_C"/>
    <property type="match status" value="1"/>
</dbReference>
<dbReference type="InterPro" id="IPR050061">
    <property type="entry name" value="MurCDEF_pg_biosynth"/>
</dbReference>
<evidence type="ECO:0000259" key="16">
    <source>
        <dbReference type="Pfam" id="PF02875"/>
    </source>
</evidence>
<evidence type="ECO:0000256" key="12">
    <source>
        <dbReference type="ARBA" id="ARBA00023316"/>
    </source>
</evidence>
<dbReference type="EMBL" id="DXFX01000020">
    <property type="protein sequence ID" value="HIX07139.1"/>
    <property type="molecule type" value="Genomic_DNA"/>
</dbReference>
<keyword evidence="11" id="KW-0131">Cell cycle</keyword>
<dbReference type="InterPro" id="IPR004101">
    <property type="entry name" value="Mur_ligase_C"/>
</dbReference>
<keyword evidence="5 18" id="KW-0436">Ligase</keyword>
<keyword evidence="12" id="KW-0961">Cell wall biogenesis/degradation</keyword>
<dbReference type="Gene3D" id="3.40.50.720">
    <property type="entry name" value="NAD(P)-binding Rossmann-like Domain"/>
    <property type="match status" value="1"/>
</dbReference>